<evidence type="ECO:0000256" key="1">
    <source>
        <dbReference type="SAM" id="MobiDB-lite"/>
    </source>
</evidence>
<protein>
    <submittedName>
        <fullName evidence="2">Unannotated protein</fullName>
    </submittedName>
</protein>
<gene>
    <name evidence="2" type="ORF">UFOPK3564_01604</name>
</gene>
<accession>A0A6J7HBU8</accession>
<organism evidence="2">
    <name type="scientific">freshwater metagenome</name>
    <dbReference type="NCBI Taxonomy" id="449393"/>
    <lineage>
        <taxon>unclassified sequences</taxon>
        <taxon>metagenomes</taxon>
        <taxon>ecological metagenomes</taxon>
    </lineage>
</organism>
<reference evidence="2" key="1">
    <citation type="submission" date="2020-05" db="EMBL/GenBank/DDBJ databases">
        <authorList>
            <person name="Chiriac C."/>
            <person name="Salcher M."/>
            <person name="Ghai R."/>
            <person name="Kavagutti S V."/>
        </authorList>
    </citation>
    <scope>NUCLEOTIDE SEQUENCE</scope>
</reference>
<dbReference type="AlphaFoldDB" id="A0A6J7HBU8"/>
<feature type="region of interest" description="Disordered" evidence="1">
    <location>
        <begin position="1"/>
        <end position="21"/>
    </location>
</feature>
<name>A0A6J7HBU8_9ZZZZ</name>
<dbReference type="EMBL" id="CAFBMK010000084">
    <property type="protein sequence ID" value="CAB4916648.1"/>
    <property type="molecule type" value="Genomic_DNA"/>
</dbReference>
<proteinExistence type="predicted"/>
<evidence type="ECO:0000313" key="2">
    <source>
        <dbReference type="EMBL" id="CAB4916648.1"/>
    </source>
</evidence>
<sequence length="111" mass="11692">MLDQNAPSAGVHAPSDPFPILGRSPLEGLRLEAGVIHRRLLRIADVAAQGGTPEVDELDRVATAVSLLHARIVEVSGNVGTGSMEDVVATRRSIHRSLQIVQGVAEEVLAS</sequence>